<organism evidence="2 3">
    <name type="scientific">Spiribacter curvatus</name>
    <dbReference type="NCBI Taxonomy" id="1335757"/>
    <lineage>
        <taxon>Bacteria</taxon>
        <taxon>Pseudomonadati</taxon>
        <taxon>Pseudomonadota</taxon>
        <taxon>Gammaproteobacteria</taxon>
        <taxon>Chromatiales</taxon>
        <taxon>Ectothiorhodospiraceae</taxon>
        <taxon>Spiribacter</taxon>
    </lineage>
</organism>
<dbReference type="Gene3D" id="3.20.10.10">
    <property type="entry name" value="D-amino Acid Aminotransferase, subunit A, domain 2"/>
    <property type="match status" value="1"/>
</dbReference>
<dbReference type="Proteomes" id="UP000017640">
    <property type="component" value="Chromosome"/>
</dbReference>
<dbReference type="GO" id="GO:0005829">
    <property type="term" value="C:cytosol"/>
    <property type="evidence" value="ECO:0007669"/>
    <property type="project" value="TreeGrafter"/>
</dbReference>
<dbReference type="InterPro" id="IPR036038">
    <property type="entry name" value="Aminotransferase-like"/>
</dbReference>
<dbReference type="eggNOG" id="COG0115">
    <property type="taxonomic scope" value="Bacteria"/>
</dbReference>
<dbReference type="KEGG" id="spiu:SPICUR_04580"/>
<dbReference type="PATRIC" id="fig|1335757.3.peg.891"/>
<proteinExistence type="inferred from homology"/>
<evidence type="ECO:0000313" key="2">
    <source>
        <dbReference type="EMBL" id="AGY91895.1"/>
    </source>
</evidence>
<comment type="similarity">
    <text evidence="1">Belongs to the class-IV pyridoxal-phosphate-dependent aminotransferase family.</text>
</comment>
<evidence type="ECO:0008006" key="4">
    <source>
        <dbReference type="Google" id="ProtNLM"/>
    </source>
</evidence>
<name>U5T372_9GAMM</name>
<dbReference type="InterPro" id="IPR043132">
    <property type="entry name" value="BCAT-like_C"/>
</dbReference>
<dbReference type="EMBL" id="CP005990">
    <property type="protein sequence ID" value="AGY91895.1"/>
    <property type="molecule type" value="Genomic_DNA"/>
</dbReference>
<dbReference type="HOGENOM" id="CLU_1721206_0_0_6"/>
<dbReference type="PANTHER" id="PTHR42743">
    <property type="entry name" value="AMINO-ACID AMINOTRANSFERASE"/>
    <property type="match status" value="1"/>
</dbReference>
<gene>
    <name evidence="2" type="ORF">SPICUR_04580</name>
</gene>
<dbReference type="AlphaFoldDB" id="U5T372"/>
<dbReference type="SUPFAM" id="SSF56752">
    <property type="entry name" value="D-aminoacid aminotransferase-like PLP-dependent enzymes"/>
    <property type="match status" value="1"/>
</dbReference>
<dbReference type="STRING" id="1335757.SPICUR_04580"/>
<sequence>MRLAIQPALAGIKHLNRLEQVMARQEWQTPDIAEGLMETTDGRVIEATASNLIVDQGDRLSVPATHDGGVDGVMQTWLLDRAAALGATVERAAMRRDDLLTARGVMLTNSLIGLWPVRTIAERSMPHSPWADQLQSEITRSQAALMPTVTEP</sequence>
<accession>U5T372</accession>
<reference evidence="2 3" key="1">
    <citation type="journal article" date="2013" name="BMC Genomics">
        <title>Genomes of "Spiribacter", a streamlined, successful halophilic bacterium.</title>
        <authorList>
            <person name="Lopez-Perez M."/>
            <person name="Ghai R."/>
            <person name="Leon M.J."/>
            <person name="Rodriguez-Olmos A."/>
            <person name="Copa-Patino J.L."/>
            <person name="Soliveri J."/>
            <person name="Sanchez-Porro C."/>
            <person name="Ventosa A."/>
            <person name="Rodriguez-Valera F."/>
        </authorList>
    </citation>
    <scope>NUCLEOTIDE SEQUENCE [LARGE SCALE GENOMIC DNA]</scope>
    <source>
        <strain evidence="2 3">UAH-SP71</strain>
    </source>
</reference>
<evidence type="ECO:0000256" key="1">
    <source>
        <dbReference type="ARBA" id="ARBA00009320"/>
    </source>
</evidence>
<dbReference type="InterPro" id="IPR001544">
    <property type="entry name" value="Aminotrans_IV"/>
</dbReference>
<dbReference type="PANTHER" id="PTHR42743:SF2">
    <property type="entry name" value="AMINODEOXYCHORISMATE LYASE"/>
    <property type="match status" value="1"/>
</dbReference>
<dbReference type="GO" id="GO:0008153">
    <property type="term" value="P:4-aminobenzoate biosynthetic process"/>
    <property type="evidence" value="ECO:0007669"/>
    <property type="project" value="TreeGrafter"/>
</dbReference>
<keyword evidence="3" id="KW-1185">Reference proteome</keyword>
<evidence type="ECO:0000313" key="3">
    <source>
        <dbReference type="Proteomes" id="UP000017640"/>
    </source>
</evidence>
<protein>
    <recommendedName>
        <fullName evidence="4">Aminodeoxychorismate lyase</fullName>
    </recommendedName>
</protein>
<dbReference type="InterPro" id="IPR050571">
    <property type="entry name" value="Class-IV_PLP-Dep_Aminotrnsfr"/>
</dbReference>
<dbReference type="GO" id="GO:0008696">
    <property type="term" value="F:4-amino-4-deoxychorismate lyase activity"/>
    <property type="evidence" value="ECO:0007669"/>
    <property type="project" value="TreeGrafter"/>
</dbReference>
<dbReference type="Pfam" id="PF01063">
    <property type="entry name" value="Aminotran_4"/>
    <property type="match status" value="1"/>
</dbReference>